<accession>A0AAW2BMI7</accession>
<dbReference type="FunFam" id="2.40.50.140:FF:000025">
    <property type="entry name" value="40S ribosomal protein S28"/>
    <property type="match status" value="1"/>
</dbReference>
<keyword evidence="3" id="KW-0687">Ribonucleoprotein</keyword>
<dbReference type="PANTHER" id="PTHR10769">
    <property type="entry name" value="40S RIBOSOMAL PROTEIN S28"/>
    <property type="match status" value="1"/>
</dbReference>
<dbReference type="CDD" id="cd04457">
    <property type="entry name" value="S1_S28E"/>
    <property type="match status" value="1"/>
</dbReference>
<dbReference type="PROSITE" id="PS00961">
    <property type="entry name" value="RIBOSOMAL_S28E"/>
    <property type="match status" value="1"/>
</dbReference>
<dbReference type="InterPro" id="IPR028626">
    <property type="entry name" value="Ribosomal_eS28_CS"/>
</dbReference>
<dbReference type="GO" id="GO:0003676">
    <property type="term" value="F:nucleic acid binding"/>
    <property type="evidence" value="ECO:0007669"/>
    <property type="project" value="InterPro"/>
</dbReference>
<evidence type="ECO:0000256" key="2">
    <source>
        <dbReference type="ARBA" id="ARBA00022980"/>
    </source>
</evidence>
<proteinExistence type="inferred from homology"/>
<dbReference type="GO" id="GO:0006412">
    <property type="term" value="P:translation"/>
    <property type="evidence" value="ECO:0007669"/>
    <property type="project" value="InterPro"/>
</dbReference>
<dbReference type="InterPro" id="IPR000289">
    <property type="entry name" value="Ribosomal_eS28"/>
</dbReference>
<protein>
    <recommendedName>
        <fullName evidence="4">RNase H type-1 domain-containing protein</fullName>
    </recommendedName>
</protein>
<evidence type="ECO:0000313" key="5">
    <source>
        <dbReference type="EMBL" id="KAK9986561.1"/>
    </source>
</evidence>
<dbReference type="GO" id="GO:0022627">
    <property type="term" value="C:cytosolic small ribosomal subunit"/>
    <property type="evidence" value="ECO:0007669"/>
    <property type="project" value="TreeGrafter"/>
</dbReference>
<evidence type="ECO:0000259" key="4">
    <source>
        <dbReference type="Pfam" id="PF13456"/>
    </source>
</evidence>
<gene>
    <name evidence="5" type="ORF">SO802_031512</name>
</gene>
<comment type="similarity">
    <text evidence="1">Belongs to the eukaryotic ribosomal protein eS28 family.</text>
</comment>
<dbReference type="InterPro" id="IPR002156">
    <property type="entry name" value="RNaseH_domain"/>
</dbReference>
<dbReference type="GO" id="GO:0000028">
    <property type="term" value="P:ribosomal small subunit assembly"/>
    <property type="evidence" value="ECO:0007669"/>
    <property type="project" value="TreeGrafter"/>
</dbReference>
<dbReference type="Pfam" id="PF13456">
    <property type="entry name" value="RVT_3"/>
    <property type="match status" value="1"/>
</dbReference>
<name>A0AAW2BMI7_9ROSI</name>
<dbReference type="HAMAP" id="MF_00292">
    <property type="entry name" value="Ribosomal_eS28"/>
    <property type="match status" value="1"/>
</dbReference>
<sequence>MYFLNCRLKNNLPRIFHVLSQWGVRIDSIGLASIHDLINFLVSPPFAEELTVCQREDFLLFGVILCDVIWKQRNLSLFEGVAVKVEELSSKISKLFLEHKFATAFVSSQATLAPSHQWTPPSISSIKINVDATVDPHCSFIASVAKDWKGEMDFACSKRVNTIFPLQAKAEAIKWALPLAANLEFEVIIIESNSQVCSNLLFDLEAAPSWRIKSICDVSQILLASSPKHIGVSINSRTRVFRLHSRFKARTPKRAQLQNHLVLAFPPSLSSAQLRMESQVKHAVVVKVMGRTGSRGQVTQVRVKFLDDQNRFIMRNVKGPVREGDILTLLESEREARRLR</sequence>
<dbReference type="Gene3D" id="2.40.50.140">
    <property type="entry name" value="Nucleic acid-binding proteins"/>
    <property type="match status" value="1"/>
</dbReference>
<dbReference type="InterPro" id="IPR012340">
    <property type="entry name" value="NA-bd_OB-fold"/>
</dbReference>
<dbReference type="EMBL" id="JAZDWU010000011">
    <property type="protein sequence ID" value="KAK9986561.1"/>
    <property type="molecule type" value="Genomic_DNA"/>
</dbReference>
<comment type="caution">
    <text evidence="5">The sequence shown here is derived from an EMBL/GenBank/DDBJ whole genome shotgun (WGS) entry which is preliminary data.</text>
</comment>
<dbReference type="GO" id="GO:0030490">
    <property type="term" value="P:maturation of SSU-rRNA"/>
    <property type="evidence" value="ECO:0007669"/>
    <property type="project" value="TreeGrafter"/>
</dbReference>
<dbReference type="AlphaFoldDB" id="A0AAW2BMI7"/>
<evidence type="ECO:0000256" key="3">
    <source>
        <dbReference type="ARBA" id="ARBA00023274"/>
    </source>
</evidence>
<dbReference type="GO" id="GO:0004523">
    <property type="term" value="F:RNA-DNA hybrid ribonuclease activity"/>
    <property type="evidence" value="ECO:0007669"/>
    <property type="project" value="InterPro"/>
</dbReference>
<reference evidence="5 6" key="1">
    <citation type="submission" date="2024-01" db="EMBL/GenBank/DDBJ databases">
        <title>A telomere-to-telomere, gap-free genome of sweet tea (Lithocarpus litseifolius).</title>
        <authorList>
            <person name="Zhou J."/>
        </authorList>
    </citation>
    <scope>NUCLEOTIDE SEQUENCE [LARGE SCALE GENOMIC DNA]</scope>
    <source>
        <strain evidence="5">Zhou-2022a</strain>
        <tissue evidence="5">Leaf</tissue>
    </source>
</reference>
<feature type="domain" description="RNase H type-1" evidence="4">
    <location>
        <begin position="129"/>
        <end position="205"/>
    </location>
</feature>
<dbReference type="GO" id="GO:0003735">
    <property type="term" value="F:structural constituent of ribosome"/>
    <property type="evidence" value="ECO:0007669"/>
    <property type="project" value="InterPro"/>
</dbReference>
<organism evidence="5 6">
    <name type="scientific">Lithocarpus litseifolius</name>
    <dbReference type="NCBI Taxonomy" id="425828"/>
    <lineage>
        <taxon>Eukaryota</taxon>
        <taxon>Viridiplantae</taxon>
        <taxon>Streptophyta</taxon>
        <taxon>Embryophyta</taxon>
        <taxon>Tracheophyta</taxon>
        <taxon>Spermatophyta</taxon>
        <taxon>Magnoliopsida</taxon>
        <taxon>eudicotyledons</taxon>
        <taxon>Gunneridae</taxon>
        <taxon>Pentapetalae</taxon>
        <taxon>rosids</taxon>
        <taxon>fabids</taxon>
        <taxon>Fagales</taxon>
        <taxon>Fagaceae</taxon>
        <taxon>Lithocarpus</taxon>
    </lineage>
</organism>
<dbReference type="SUPFAM" id="SSF50249">
    <property type="entry name" value="Nucleic acid-binding proteins"/>
    <property type="match status" value="1"/>
</dbReference>
<dbReference type="Pfam" id="PF01200">
    <property type="entry name" value="Ribosomal_S28e"/>
    <property type="match status" value="1"/>
</dbReference>
<evidence type="ECO:0000313" key="6">
    <source>
        <dbReference type="Proteomes" id="UP001459277"/>
    </source>
</evidence>
<keyword evidence="2" id="KW-0689">Ribosomal protein</keyword>
<keyword evidence="6" id="KW-1185">Reference proteome</keyword>
<dbReference type="PANTHER" id="PTHR10769:SF3">
    <property type="entry name" value="SMALL RIBOSOMAL SUBUNIT PROTEIN ES28"/>
    <property type="match status" value="1"/>
</dbReference>
<evidence type="ECO:0000256" key="1">
    <source>
        <dbReference type="ARBA" id="ARBA00005943"/>
    </source>
</evidence>
<dbReference type="Proteomes" id="UP001459277">
    <property type="component" value="Unassembled WGS sequence"/>
</dbReference>